<organism evidence="6 7">
    <name type="scientific">Armillaria gallica</name>
    <name type="common">Bulbous honey fungus</name>
    <name type="synonym">Armillaria bulbosa</name>
    <dbReference type="NCBI Taxonomy" id="47427"/>
    <lineage>
        <taxon>Eukaryota</taxon>
        <taxon>Fungi</taxon>
        <taxon>Dikarya</taxon>
        <taxon>Basidiomycota</taxon>
        <taxon>Agaricomycotina</taxon>
        <taxon>Agaricomycetes</taxon>
        <taxon>Agaricomycetidae</taxon>
        <taxon>Agaricales</taxon>
        <taxon>Marasmiineae</taxon>
        <taxon>Physalacriaceae</taxon>
        <taxon>Armillaria</taxon>
    </lineage>
</organism>
<evidence type="ECO:0000256" key="3">
    <source>
        <dbReference type="ARBA" id="ARBA00022478"/>
    </source>
</evidence>
<keyword evidence="4" id="KW-0804">Transcription</keyword>
<evidence type="ECO:0000256" key="5">
    <source>
        <dbReference type="ARBA" id="ARBA00023242"/>
    </source>
</evidence>
<proteinExistence type="inferred from homology"/>
<evidence type="ECO:0000256" key="1">
    <source>
        <dbReference type="ARBA" id="ARBA00004604"/>
    </source>
</evidence>
<sequence length="167" mass="18760">MIIIGEMPSVEFVSDEEENKHIADSGCQYLLVVHNPRSSSLTLLPTPAPLHSSAHAVKVLRSVPASLTPAQLAYHEARNALGESFGSKKLQAAIRVQERNKGTIDVDAVGLPTLRMFQLLWLELSKEVTNMSRRIPPYNATMSDPAEVYDLHDIIPETNRRRYPRRY</sequence>
<protein>
    <submittedName>
        <fullName evidence="6">Uncharacterized protein</fullName>
    </submittedName>
</protein>
<evidence type="ECO:0000256" key="2">
    <source>
        <dbReference type="ARBA" id="ARBA00009430"/>
    </source>
</evidence>
<dbReference type="AlphaFoldDB" id="A0A2H3ELX9"/>
<dbReference type="GO" id="GO:0006351">
    <property type="term" value="P:DNA-templated transcription"/>
    <property type="evidence" value="ECO:0007669"/>
    <property type="project" value="InterPro"/>
</dbReference>
<evidence type="ECO:0000313" key="6">
    <source>
        <dbReference type="EMBL" id="PBL04183.1"/>
    </source>
</evidence>
<keyword evidence="3" id="KW-0240">DNA-directed RNA polymerase</keyword>
<reference evidence="7" key="1">
    <citation type="journal article" date="2017" name="Nat. Ecol. Evol.">
        <title>Genome expansion and lineage-specific genetic innovations in the forest pathogenic fungi Armillaria.</title>
        <authorList>
            <person name="Sipos G."/>
            <person name="Prasanna A.N."/>
            <person name="Walter M.C."/>
            <person name="O'Connor E."/>
            <person name="Balint B."/>
            <person name="Krizsan K."/>
            <person name="Kiss B."/>
            <person name="Hess J."/>
            <person name="Varga T."/>
            <person name="Slot J."/>
            <person name="Riley R."/>
            <person name="Boka B."/>
            <person name="Rigling D."/>
            <person name="Barry K."/>
            <person name="Lee J."/>
            <person name="Mihaltcheva S."/>
            <person name="LaButti K."/>
            <person name="Lipzen A."/>
            <person name="Waldron R."/>
            <person name="Moloney N.M."/>
            <person name="Sperisen C."/>
            <person name="Kredics L."/>
            <person name="Vagvoelgyi C."/>
            <person name="Patrignani A."/>
            <person name="Fitzpatrick D."/>
            <person name="Nagy I."/>
            <person name="Doyle S."/>
            <person name="Anderson J.B."/>
            <person name="Grigoriev I.V."/>
            <person name="Gueldener U."/>
            <person name="Muensterkoetter M."/>
            <person name="Nagy L.G."/>
        </authorList>
    </citation>
    <scope>NUCLEOTIDE SEQUENCE [LARGE SCALE GENOMIC DNA]</scope>
    <source>
        <strain evidence="7">Ar21-2</strain>
    </source>
</reference>
<dbReference type="Pfam" id="PF06870">
    <property type="entry name" value="RNA_pol_I_A49"/>
    <property type="match status" value="1"/>
</dbReference>
<evidence type="ECO:0000313" key="7">
    <source>
        <dbReference type="Proteomes" id="UP000217790"/>
    </source>
</evidence>
<dbReference type="Proteomes" id="UP000217790">
    <property type="component" value="Unassembled WGS sequence"/>
</dbReference>
<dbReference type="InParanoid" id="A0A2H3ELX9"/>
<dbReference type="GO" id="GO:0000428">
    <property type="term" value="C:DNA-directed RNA polymerase complex"/>
    <property type="evidence" value="ECO:0007669"/>
    <property type="project" value="UniProtKB-KW"/>
</dbReference>
<dbReference type="PANTHER" id="PTHR14440">
    <property type="entry name" value="DNA-DIRECTED RNA POLYMERASE I SUBUNIT RPA49"/>
    <property type="match status" value="1"/>
</dbReference>
<dbReference type="STRING" id="47427.A0A2H3ELX9"/>
<dbReference type="InterPro" id="IPR009668">
    <property type="entry name" value="RNA_pol-assoc_fac_A49-like"/>
</dbReference>
<keyword evidence="5" id="KW-0539">Nucleus</keyword>
<keyword evidence="7" id="KW-1185">Reference proteome</keyword>
<name>A0A2H3ELX9_ARMGA</name>
<dbReference type="GO" id="GO:0003677">
    <property type="term" value="F:DNA binding"/>
    <property type="evidence" value="ECO:0007669"/>
    <property type="project" value="InterPro"/>
</dbReference>
<dbReference type="GO" id="GO:0005730">
    <property type="term" value="C:nucleolus"/>
    <property type="evidence" value="ECO:0007669"/>
    <property type="project" value="UniProtKB-SubCell"/>
</dbReference>
<dbReference type="OrthoDB" id="532500at2759"/>
<evidence type="ECO:0000256" key="4">
    <source>
        <dbReference type="ARBA" id="ARBA00023163"/>
    </source>
</evidence>
<accession>A0A2H3ELX9</accession>
<gene>
    <name evidence="6" type="ORF">ARMGADRAFT_1096365</name>
</gene>
<comment type="similarity">
    <text evidence="2">Belongs to the eukaryotic RPA49/POLR1E RNA polymerase subunit family.</text>
</comment>
<dbReference type="EMBL" id="KZ293644">
    <property type="protein sequence ID" value="PBL04183.1"/>
    <property type="molecule type" value="Genomic_DNA"/>
</dbReference>
<comment type="subcellular location">
    <subcellularLocation>
        <location evidence="1">Nucleus</location>
        <location evidence="1">Nucleolus</location>
    </subcellularLocation>
</comment>